<dbReference type="GO" id="GO:0003700">
    <property type="term" value="F:DNA-binding transcription factor activity"/>
    <property type="evidence" value="ECO:0007669"/>
    <property type="project" value="UniProtKB-UniRule"/>
</dbReference>
<accession>A0ABD5V8P5</accession>
<dbReference type="Gene3D" id="3.30.310.10">
    <property type="entry name" value="TATA-Binding Protein"/>
    <property type="match status" value="2"/>
</dbReference>
<dbReference type="Pfam" id="PF00352">
    <property type="entry name" value="TBP"/>
    <property type="match status" value="2"/>
</dbReference>
<dbReference type="EMBL" id="JBHSXQ010000007">
    <property type="protein sequence ID" value="MFC6907091.1"/>
    <property type="molecule type" value="Genomic_DNA"/>
</dbReference>
<evidence type="ECO:0000256" key="3">
    <source>
        <dbReference type="ARBA" id="ARBA00023125"/>
    </source>
</evidence>
<sequence>MAPSTSVEVQNIVASTKIAQEVDLDALCQDLDNAQHSTGAVTCLTYRLQEPKIAINIHQSGKLIITGAKSVQDVYTGFYCLFDELRELHIDLLDPPHISIDNVVTSADLGQSVDLATVAIKLGVEQIEYEPEQFPALIYWLEEPNAVVMLFASGKMVITGCTTKNTAINASEMASSQILNDNPL</sequence>
<dbReference type="PRINTS" id="PR00686">
    <property type="entry name" value="TIFACTORIID"/>
</dbReference>
<dbReference type="GO" id="GO:0003677">
    <property type="term" value="F:DNA binding"/>
    <property type="evidence" value="ECO:0007669"/>
    <property type="project" value="UniProtKB-KW"/>
</dbReference>
<evidence type="ECO:0000256" key="4">
    <source>
        <dbReference type="ARBA" id="ARBA00023163"/>
    </source>
</evidence>
<gene>
    <name evidence="5" type="primary">tbp</name>
    <name evidence="6" type="ORF">ACFQGH_18055</name>
</gene>
<evidence type="ECO:0000256" key="5">
    <source>
        <dbReference type="HAMAP-Rule" id="MF_00408"/>
    </source>
</evidence>
<comment type="caution">
    <text evidence="6">The sequence shown here is derived from an EMBL/GenBank/DDBJ whole genome shotgun (WGS) entry which is preliminary data.</text>
</comment>
<keyword evidence="5" id="KW-0805">Transcription regulation</keyword>
<protein>
    <recommendedName>
        <fullName evidence="5">TATA-box-binding protein</fullName>
    </recommendedName>
    <alternativeName>
        <fullName evidence="5">Box A-binding protein</fullName>
        <shortName evidence="5">BAP</shortName>
    </alternativeName>
    <alternativeName>
        <fullName evidence="5">TATA sequence-binding protein</fullName>
        <shortName evidence="5">TBP</shortName>
    </alternativeName>
    <alternativeName>
        <fullName evidence="5">TATA-box factor</fullName>
    </alternativeName>
</protein>
<name>A0ABD5V8P5_9EURY</name>
<reference evidence="6 7" key="1">
    <citation type="journal article" date="2019" name="Int. J. Syst. Evol. Microbiol.">
        <title>The Global Catalogue of Microorganisms (GCM) 10K type strain sequencing project: providing services to taxonomists for standard genome sequencing and annotation.</title>
        <authorList>
            <consortium name="The Broad Institute Genomics Platform"/>
            <consortium name="The Broad Institute Genome Sequencing Center for Infectious Disease"/>
            <person name="Wu L."/>
            <person name="Ma J."/>
        </authorList>
    </citation>
    <scope>NUCLEOTIDE SEQUENCE [LARGE SCALE GENOMIC DNA]</scope>
    <source>
        <strain evidence="6 7">CGMCC 1.3240</strain>
    </source>
</reference>
<keyword evidence="2 5" id="KW-0677">Repeat</keyword>
<proteinExistence type="inferred from homology"/>
<evidence type="ECO:0000256" key="2">
    <source>
        <dbReference type="ARBA" id="ARBA00022737"/>
    </source>
</evidence>
<dbReference type="PANTHER" id="PTHR10126">
    <property type="entry name" value="TATA-BOX BINDING PROTEIN"/>
    <property type="match status" value="1"/>
</dbReference>
<comment type="function">
    <text evidence="5">General factor that plays a role in the activation of archaeal genes transcribed by RNA polymerase. Binds specifically to the TATA box promoter element which lies close to the position of transcription initiation.</text>
</comment>
<dbReference type="SUPFAM" id="SSF55945">
    <property type="entry name" value="TATA-box binding protein-like"/>
    <property type="match status" value="2"/>
</dbReference>
<dbReference type="AlphaFoldDB" id="A0ABD5V8P5"/>
<dbReference type="InterPro" id="IPR000814">
    <property type="entry name" value="TBP"/>
</dbReference>
<dbReference type="HAMAP" id="MF_00408">
    <property type="entry name" value="TATA_bind_prot_arch"/>
    <property type="match status" value="1"/>
</dbReference>
<evidence type="ECO:0000313" key="6">
    <source>
        <dbReference type="EMBL" id="MFC6907091.1"/>
    </source>
</evidence>
<evidence type="ECO:0000256" key="1">
    <source>
        <dbReference type="ARBA" id="ARBA00005560"/>
    </source>
</evidence>
<keyword evidence="3 5" id="KW-0238">DNA-binding</keyword>
<dbReference type="RefSeq" id="WP_340605680.1">
    <property type="nucleotide sequence ID" value="NZ_JBBMXV010000007.1"/>
</dbReference>
<evidence type="ECO:0000313" key="7">
    <source>
        <dbReference type="Proteomes" id="UP001596312"/>
    </source>
</evidence>
<comment type="similarity">
    <text evidence="1 5">Belongs to the TBP family.</text>
</comment>
<dbReference type="InterPro" id="IPR012295">
    <property type="entry name" value="TBP_dom_sf"/>
</dbReference>
<keyword evidence="7" id="KW-1185">Reference proteome</keyword>
<keyword evidence="4 5" id="KW-0804">Transcription</keyword>
<comment type="caution">
    <text evidence="5">Lacks conserved residue(s) required for the propagation of feature annotation.</text>
</comment>
<feature type="repeat" description="1" evidence="5">
    <location>
        <begin position="9"/>
        <end position="85"/>
    </location>
</feature>
<dbReference type="Proteomes" id="UP001596312">
    <property type="component" value="Unassembled WGS sequence"/>
</dbReference>
<organism evidence="6 7">
    <name type="scientific">Halalkalicoccus tibetensis</name>
    <dbReference type="NCBI Taxonomy" id="175632"/>
    <lineage>
        <taxon>Archaea</taxon>
        <taxon>Methanobacteriati</taxon>
        <taxon>Methanobacteriota</taxon>
        <taxon>Stenosarchaea group</taxon>
        <taxon>Halobacteria</taxon>
        <taxon>Halobacteriales</taxon>
        <taxon>Halococcaceae</taxon>
        <taxon>Halalkalicoccus</taxon>
    </lineage>
</organism>